<evidence type="ECO:0000259" key="3">
    <source>
        <dbReference type="SMART" id="SM00331"/>
    </source>
</evidence>
<feature type="domain" description="PPM-type phosphatase" evidence="3">
    <location>
        <begin position="482"/>
        <end position="699"/>
    </location>
</feature>
<keyword evidence="6" id="KW-1185">Reference proteome</keyword>
<accession>A0A133XDD7</accession>
<dbReference type="SMART" id="SM00331">
    <property type="entry name" value="PP2C_SIG"/>
    <property type="match status" value="1"/>
</dbReference>
<evidence type="ECO:0000256" key="1">
    <source>
        <dbReference type="ARBA" id="ARBA00022801"/>
    </source>
</evidence>
<evidence type="ECO:0000256" key="2">
    <source>
        <dbReference type="SAM" id="Phobius"/>
    </source>
</evidence>
<evidence type="ECO:0000313" key="6">
    <source>
        <dbReference type="Proteomes" id="UP000070186"/>
    </source>
</evidence>
<dbReference type="InterPro" id="IPR036457">
    <property type="entry name" value="PPM-type-like_dom_sf"/>
</dbReference>
<feature type="transmembrane region" description="Helical" evidence="2">
    <location>
        <begin position="357"/>
        <end position="378"/>
    </location>
</feature>
<gene>
    <name evidence="5" type="ORF">AT959_19200</name>
</gene>
<dbReference type="RefSeq" id="WP_066886982.1">
    <property type="nucleotide sequence ID" value="NZ_LODL01000040.1"/>
</dbReference>
<keyword evidence="2" id="KW-0472">Membrane</keyword>
<keyword evidence="1" id="KW-0378">Hydrolase</keyword>
<dbReference type="GO" id="GO:0016791">
    <property type="term" value="F:phosphatase activity"/>
    <property type="evidence" value="ECO:0007669"/>
    <property type="project" value="TreeGrafter"/>
</dbReference>
<dbReference type="EMBL" id="LODL01000040">
    <property type="protein sequence ID" value="KXB28955.1"/>
    <property type="molecule type" value="Genomic_DNA"/>
</dbReference>
<evidence type="ECO:0000313" key="5">
    <source>
        <dbReference type="EMBL" id="KXB28955.1"/>
    </source>
</evidence>
<feature type="domain" description="CHASE2" evidence="4">
    <location>
        <begin position="38"/>
        <end position="377"/>
    </location>
</feature>
<sequence>MKRLPGTALLRAGRGLALPILLLLGAALALENIEATPLASLRNAQFDRYQRQMPRARDNEPVIVVGIDSQSLAAHGQWPWSRELLAELTHKILAGQPLALGIDIVFAEPDRYSPGVLGEKLAGLPRNILAKLPEPDSVFAEALGDGPTVLAVVGLANALPGSRPPHKPLPLLAGGDLARQPIARFPSAVVSRPVLEKAANGEGFINASPDALRSSSERGVLRRVPTLAFIDHQPFLPLSLEMLRLALGSAGQTVPEFGQHGMTGLRIGDYRLPTQGNGDLLIHYGKASSHYYLSAADVLAGVHAPEIFQSRFVILGFNSTGLQDSIVTPLGEIVPGVDIHVQVIESMLTGAALQRPYWLPWLELATLLLGGLLLIVAVPALRPRLAVLSYSGLAALLIGGGYLAFYSGQWLFDGPSLSLLLSPVFVSLLGSTLIEADAKRRQAEHELQDSREAAARTAGELDVARRIQMGLLPDPQALFAEEKRFAVAALLEPALAVGGDYYDCFMLDERRLCLVIGDVSGKGIPASLFMAISKTLTGTLTRLESNLGQAIRDVERELNRENPEYLFVTAFVAILDTDSGQLDFVCAGHDAPLLMRRGTIAKVDTLTHAGPPLCATDSYPYQADQMQLEAGDLLCLFTDGVTEASDGQSMFGGERLAAALLRHREKAPPDLLAALRDEVRAFEAGHPAADDLTLLLLNYCGQPAPTAKNGAL</sequence>
<name>A0A133XDD7_9RHOO</name>
<dbReference type="PANTHER" id="PTHR43156">
    <property type="entry name" value="STAGE II SPORULATION PROTEIN E-RELATED"/>
    <property type="match status" value="1"/>
</dbReference>
<dbReference type="InterPro" id="IPR001932">
    <property type="entry name" value="PPM-type_phosphatase-like_dom"/>
</dbReference>
<dbReference type="STRING" id="281362.AT959_19200"/>
<keyword evidence="2" id="KW-1133">Transmembrane helix</keyword>
<comment type="caution">
    <text evidence="5">The sequence shown here is derived from an EMBL/GenBank/DDBJ whole genome shotgun (WGS) entry which is preliminary data.</text>
</comment>
<dbReference type="SMART" id="SM01080">
    <property type="entry name" value="CHASE2"/>
    <property type="match status" value="1"/>
</dbReference>
<proteinExistence type="predicted"/>
<protein>
    <recommendedName>
        <fullName evidence="7">PPM-type phosphatase domain-containing protein</fullName>
    </recommendedName>
</protein>
<dbReference type="InterPro" id="IPR052016">
    <property type="entry name" value="Bact_Sigma-Reg"/>
</dbReference>
<keyword evidence="2" id="KW-0812">Transmembrane</keyword>
<dbReference type="InterPro" id="IPR007890">
    <property type="entry name" value="CHASE2"/>
</dbReference>
<dbReference type="AlphaFoldDB" id="A0A133XDD7"/>
<evidence type="ECO:0008006" key="7">
    <source>
        <dbReference type="Google" id="ProtNLM"/>
    </source>
</evidence>
<dbReference type="Gene3D" id="3.60.40.10">
    <property type="entry name" value="PPM-type phosphatase domain"/>
    <property type="match status" value="1"/>
</dbReference>
<dbReference type="Pfam" id="PF05226">
    <property type="entry name" value="CHASE2"/>
    <property type="match status" value="1"/>
</dbReference>
<reference evidence="5 6" key="1">
    <citation type="submission" date="2015-12" db="EMBL/GenBank/DDBJ databases">
        <title>Nitrous oxide reduction kinetics distinguish bacteria harboring typical versus atypical NosZ.</title>
        <authorList>
            <person name="Yoon S."/>
            <person name="Nissen S."/>
            <person name="Park D."/>
            <person name="Sanford R.A."/>
            <person name="Loeffler F.E."/>
        </authorList>
    </citation>
    <scope>NUCLEOTIDE SEQUENCE [LARGE SCALE GENOMIC DNA]</scope>
    <source>
        <strain evidence="5 6">ATCC BAA-841</strain>
    </source>
</reference>
<feature type="transmembrane region" description="Helical" evidence="2">
    <location>
        <begin position="385"/>
        <end position="405"/>
    </location>
</feature>
<dbReference type="Pfam" id="PF07228">
    <property type="entry name" value="SpoIIE"/>
    <property type="match status" value="1"/>
</dbReference>
<evidence type="ECO:0000259" key="4">
    <source>
        <dbReference type="SMART" id="SM01080"/>
    </source>
</evidence>
<dbReference type="Proteomes" id="UP000070186">
    <property type="component" value="Unassembled WGS sequence"/>
</dbReference>
<dbReference type="PANTHER" id="PTHR43156:SF2">
    <property type="entry name" value="STAGE II SPORULATION PROTEIN E"/>
    <property type="match status" value="1"/>
</dbReference>
<organism evidence="5 6">
    <name type="scientific">Dechloromonas denitrificans</name>
    <dbReference type="NCBI Taxonomy" id="281362"/>
    <lineage>
        <taxon>Bacteria</taxon>
        <taxon>Pseudomonadati</taxon>
        <taxon>Pseudomonadota</taxon>
        <taxon>Betaproteobacteria</taxon>
        <taxon>Rhodocyclales</taxon>
        <taxon>Azonexaceae</taxon>
        <taxon>Dechloromonas</taxon>
    </lineage>
</organism>
<dbReference type="SUPFAM" id="SSF81606">
    <property type="entry name" value="PP2C-like"/>
    <property type="match status" value="1"/>
</dbReference>